<evidence type="ECO:0000256" key="1">
    <source>
        <dbReference type="ARBA" id="ARBA00023015"/>
    </source>
</evidence>
<evidence type="ECO:0000259" key="3">
    <source>
        <dbReference type="PROSITE" id="PS51000"/>
    </source>
</evidence>
<proteinExistence type="predicted"/>
<dbReference type="Gene3D" id="3.40.50.1360">
    <property type="match status" value="1"/>
</dbReference>
<protein>
    <recommendedName>
        <fullName evidence="3">HTH deoR-type domain-containing protein</fullName>
    </recommendedName>
</protein>
<dbReference type="STRING" id="202789.GCA_001457435_01187"/>
<dbReference type="SUPFAM" id="SSF100950">
    <property type="entry name" value="NagB/RpiA/CoA transferase-like"/>
    <property type="match status" value="1"/>
</dbReference>
<keyword evidence="1" id="KW-0805">Transcription regulation</keyword>
<dbReference type="InterPro" id="IPR036388">
    <property type="entry name" value="WH-like_DNA-bd_sf"/>
</dbReference>
<evidence type="ECO:0000256" key="2">
    <source>
        <dbReference type="ARBA" id="ARBA00023163"/>
    </source>
</evidence>
<dbReference type="AlphaFoldDB" id="K9EER2"/>
<dbReference type="InterPro" id="IPR050313">
    <property type="entry name" value="Carb_Metab_HTH_regulators"/>
</dbReference>
<dbReference type="InterPro" id="IPR036390">
    <property type="entry name" value="WH_DNA-bd_sf"/>
</dbReference>
<dbReference type="InterPro" id="IPR001034">
    <property type="entry name" value="DeoR_HTH"/>
</dbReference>
<dbReference type="PANTHER" id="PTHR30363">
    <property type="entry name" value="HTH-TYPE TRANSCRIPTIONAL REGULATOR SRLR-RELATED"/>
    <property type="match status" value="1"/>
</dbReference>
<dbReference type="Pfam" id="PF08220">
    <property type="entry name" value="HTH_DeoR"/>
    <property type="match status" value="1"/>
</dbReference>
<sequence length="264" mass="29444">MATERRAQNRSVVERRAAILNILERAPERTLENEALARFLNVSAATIRRDVASLEEEHLVVRSHGHVHLFSSPTAKISKVKNEHISQKRAIASRAIRFLRDESLLILDAGTTAEQVAIALDNKFHLTVFTNGIRPMHELANQANVQTIVLGGALHPTTDMICGPAAEQMLQNVRGDYAFLGAQNLNAERGIASLSFEQARLKSLMMQHAERVFILADASKFREPVEQFWSPFPPEWTLITTSEASLHTLQHMRNSGATEVIVVD</sequence>
<dbReference type="SMART" id="SM00420">
    <property type="entry name" value="HTH_DEOR"/>
    <property type="match status" value="1"/>
</dbReference>
<dbReference type="Pfam" id="PF00455">
    <property type="entry name" value="DeoRC"/>
    <property type="match status" value="1"/>
</dbReference>
<reference evidence="4 5" key="1">
    <citation type="submission" date="2012-09" db="EMBL/GenBank/DDBJ databases">
        <title>The Genome Sequence of Actinobaculum massiliae ACS-171-V-COL2.</title>
        <authorList>
            <consortium name="The Broad Institute Genome Sequencing Platform"/>
            <person name="Earl A."/>
            <person name="Ward D."/>
            <person name="Feldgarden M."/>
            <person name="Gevers D."/>
            <person name="Saerens B."/>
            <person name="Vaneechoutte M."/>
            <person name="Walker B."/>
            <person name="Young S.K."/>
            <person name="Zeng Q."/>
            <person name="Gargeya S."/>
            <person name="Fitzgerald M."/>
            <person name="Haas B."/>
            <person name="Abouelleil A."/>
            <person name="Alvarado L."/>
            <person name="Arachchi H.M."/>
            <person name="Berlin A."/>
            <person name="Chapman S.B."/>
            <person name="Goldberg J."/>
            <person name="Griggs A."/>
            <person name="Gujja S."/>
            <person name="Hansen M."/>
            <person name="Howarth C."/>
            <person name="Imamovic A."/>
            <person name="Larimer J."/>
            <person name="McCowen C."/>
            <person name="Montmayeur A."/>
            <person name="Murphy C."/>
            <person name="Neiman D."/>
            <person name="Pearson M."/>
            <person name="Priest M."/>
            <person name="Roberts A."/>
            <person name="Saif S."/>
            <person name="Shea T."/>
            <person name="Sisk P."/>
            <person name="Sykes S."/>
            <person name="Wortman J."/>
            <person name="Nusbaum C."/>
            <person name="Birren B."/>
        </authorList>
    </citation>
    <scope>NUCLEOTIDE SEQUENCE [LARGE SCALE GENOMIC DNA]</scope>
    <source>
        <strain evidence="5">ACS-171-V-Col2</strain>
    </source>
</reference>
<name>K9EER2_9ACTO</name>
<dbReference type="InterPro" id="IPR014036">
    <property type="entry name" value="DeoR-like_C"/>
</dbReference>
<dbReference type="GO" id="GO:0003700">
    <property type="term" value="F:DNA-binding transcription factor activity"/>
    <property type="evidence" value="ECO:0007669"/>
    <property type="project" value="InterPro"/>
</dbReference>
<dbReference type="SUPFAM" id="SSF46785">
    <property type="entry name" value="Winged helix' DNA-binding domain"/>
    <property type="match status" value="1"/>
</dbReference>
<organism evidence="4 5">
    <name type="scientific">Actinobaculum massiliense ACS-171-V-Col2</name>
    <dbReference type="NCBI Taxonomy" id="883066"/>
    <lineage>
        <taxon>Bacteria</taxon>
        <taxon>Bacillati</taxon>
        <taxon>Actinomycetota</taxon>
        <taxon>Actinomycetes</taxon>
        <taxon>Actinomycetales</taxon>
        <taxon>Actinomycetaceae</taxon>
        <taxon>Actinobaculum</taxon>
    </lineage>
</organism>
<dbReference type="PATRIC" id="fig|883066.3.peg.972"/>
<keyword evidence="5" id="KW-1185">Reference proteome</keyword>
<comment type="caution">
    <text evidence="4">The sequence shown here is derived from an EMBL/GenBank/DDBJ whole genome shotgun (WGS) entry which is preliminary data.</text>
</comment>
<dbReference type="PANTHER" id="PTHR30363:SF44">
    <property type="entry name" value="AGA OPERON TRANSCRIPTIONAL REPRESSOR-RELATED"/>
    <property type="match status" value="1"/>
</dbReference>
<dbReference type="PROSITE" id="PS51000">
    <property type="entry name" value="HTH_DEOR_2"/>
    <property type="match status" value="1"/>
</dbReference>
<feature type="domain" description="HTH deoR-type" evidence="3">
    <location>
        <begin position="12"/>
        <end position="69"/>
    </location>
</feature>
<dbReference type="eggNOG" id="COG1349">
    <property type="taxonomic scope" value="Bacteria"/>
</dbReference>
<dbReference type="Gene3D" id="1.10.10.10">
    <property type="entry name" value="Winged helix-like DNA-binding domain superfamily/Winged helix DNA-binding domain"/>
    <property type="match status" value="1"/>
</dbReference>
<evidence type="ECO:0000313" key="4">
    <source>
        <dbReference type="EMBL" id="EKU95173.1"/>
    </source>
</evidence>
<dbReference type="InterPro" id="IPR037171">
    <property type="entry name" value="NagB/RpiA_transferase-like"/>
</dbReference>
<dbReference type="Proteomes" id="UP000009888">
    <property type="component" value="Unassembled WGS sequence"/>
</dbReference>
<gene>
    <name evidence="4" type="ORF">HMPREF9233_00934</name>
</gene>
<accession>K9EER2</accession>
<evidence type="ECO:0000313" key="5">
    <source>
        <dbReference type="Proteomes" id="UP000009888"/>
    </source>
</evidence>
<dbReference type="SMART" id="SM01134">
    <property type="entry name" value="DeoRC"/>
    <property type="match status" value="1"/>
</dbReference>
<dbReference type="PRINTS" id="PR00037">
    <property type="entry name" value="HTHLACR"/>
</dbReference>
<dbReference type="HOGENOM" id="CLU_060699_3_1_11"/>
<dbReference type="EMBL" id="AGWL01000005">
    <property type="protein sequence ID" value="EKU95173.1"/>
    <property type="molecule type" value="Genomic_DNA"/>
</dbReference>
<keyword evidence="2" id="KW-0804">Transcription</keyword>